<evidence type="ECO:0000259" key="1">
    <source>
        <dbReference type="Pfam" id="PF10441"/>
    </source>
</evidence>
<dbReference type="PANTHER" id="PTHR15682">
    <property type="entry name" value="UNHEALTHY RIBOSOME BIOGENESIS PROTEIN 2 HOMOLOG"/>
    <property type="match status" value="1"/>
</dbReference>
<reference evidence="2" key="2">
    <citation type="submission" date="2004-02" db="EMBL/GenBank/DDBJ databases">
        <authorList>
            <consortium name="Genoscope"/>
            <consortium name="Whitehead Institute Centre for Genome Research"/>
        </authorList>
    </citation>
    <scope>NUCLEOTIDE SEQUENCE</scope>
</reference>
<dbReference type="EMBL" id="CAAE01015026">
    <property type="protein sequence ID" value="CAG11011.1"/>
    <property type="molecule type" value="Genomic_DNA"/>
</dbReference>
<dbReference type="InterPro" id="IPR018849">
    <property type="entry name" value="Urb2/Npa2_C"/>
</dbReference>
<evidence type="ECO:0000313" key="2">
    <source>
        <dbReference type="EMBL" id="CAG11011.1"/>
    </source>
</evidence>
<proteinExistence type="predicted"/>
<dbReference type="KEGG" id="tng:GSTEN00032811G001"/>
<sequence length="1489" mass="164290">MAAMYSGIQLKLKSPHTPWEEKLKLARFAWMSTQCLLPNKEQVLLDWCTHALTGWYSRKVDFSHGVLEGLWHYLDDLLHSKKLHLLLKQGKTISLRLNMAQLLLERLSEDAHVGSRSPVCLSTILSVCQGLFSSPALLSVFTTKYELMVTLVAALCSLSCHELEQHVDAGERPSQPKQSPHSVSVFDILLQALSCYLSVQRQQANPNRVFSMVTNQLLQKLVLLRHLLTPGEFGPCHTSLPLHQQLCRDIRVKIDSILKSSLFPPDHLIPYKEELLPSKSDAVRRPGGAKGPFKPVHTILSRLGAQDYCAAPLRYTVASATLSLLFKFFLESYRSSRGQREEEHSMLCFRFLTKLVSVLDVGLDGDSFAPVKADEATPLRSGGSSAPVSPDSWSLALLAVESLLNQALSAEIYNVAADRIRHGEVQLKFYQCVGQMLLNQAHPSIPAWYRCLKALLSLNHLILEPDLDQLLSSAWVHSECSEAPVQKAREHLVCSLLQIYTKLRQLPRLFSEILSVVCQPALEHLRPPLLSEEIFSSLRTCLLDIPPSQGLEICSLVLETIGKYLLPDLRKEDMELDGESGDGGMRNDRDKGAASLKLFSLSQLLHVVLFNLKTLDNASPLPVVRQSQSLMKSMQQLVRELMLVLPLQLSRAARSILAGTELLAGLDEDQAWDGQVASVNPGSYPVAHWYLVVSNLPLIAPHLSGGDVGRVADALVGSLRGRKRRKEKECLPGHLTTSLVFSQLLQSSVHAELPALFSATVRALNQGIVSTLREAGVSEVVPTLFEVLEEEGECSEAVSSQPRSSLFEKEALVREILASVETGKVAALLTAEQTEELLDLLSIATHLNPDGMNSEDISSSFLLLLFVLVSTSAAPESEADAAVLVKLLRVLTCLVEGRTFPSLFKHIHGATLLQAVAAALFRRSSSSGRFETTGWLDVISASRDLITSLVRLIINRNSSVRLNLDQFTCYLTGQGVAGGPAVSSGSAHTSEAELGRSRSSDHLLLAVLASFSQEMVSNLGRSKSMDQTLAQMLIRTTASLGQAVKIVLKPKTGGQSGKQPASMLSQAFLVEVVTIMLRCELSSSSSAEPESRQADMELSHMDLYQGFCQQILKEICSAQRPMDFLVSSLHFLSSFYQVLKKTGRNVEHQEEKMKREKESDELYARILQTVHRLMSASWLTPADLCDLEAAVQALLHHLLEESSPEQLGLLLLLIREAFQASQLRAGGYRDVLSVVTIIKLLSCCQLPESCSKAFWLLTPQIISSLSLFVRWASEDPALTLPFTVPAVTCLTSLLRQGEGLLTSPHHVTLVLGALQTVPLDRLSPPVYRSTFLALHEALFAIIQCHPQVMLKAAPSFLNVFYRLVASIMQEGRQRGESHTGPDGDVLLECSRLVERMYSHIAAVAESFTTLSSFIVAQYVTELQKVTLCADIKMHLTEGIYRILDLCVGQDIKFLTAGLQTGVREVFGELYSSYSLYHKAQRQGEDKYTV</sequence>
<dbReference type="GO" id="GO:0042254">
    <property type="term" value="P:ribosome biogenesis"/>
    <property type="evidence" value="ECO:0007669"/>
    <property type="project" value="TreeGrafter"/>
</dbReference>
<organism evidence="2">
    <name type="scientific">Tetraodon nigroviridis</name>
    <name type="common">Spotted green pufferfish</name>
    <name type="synonym">Chelonodon nigroviridis</name>
    <dbReference type="NCBI Taxonomy" id="99883"/>
    <lineage>
        <taxon>Eukaryota</taxon>
        <taxon>Metazoa</taxon>
        <taxon>Chordata</taxon>
        <taxon>Craniata</taxon>
        <taxon>Vertebrata</taxon>
        <taxon>Euteleostomi</taxon>
        <taxon>Actinopterygii</taxon>
        <taxon>Neopterygii</taxon>
        <taxon>Teleostei</taxon>
        <taxon>Neoteleostei</taxon>
        <taxon>Acanthomorphata</taxon>
        <taxon>Eupercaria</taxon>
        <taxon>Tetraodontiformes</taxon>
        <taxon>Tetradontoidea</taxon>
        <taxon>Tetraodontidae</taxon>
        <taxon>Tetraodon</taxon>
    </lineage>
</organism>
<dbReference type="OrthoDB" id="160374at2759"/>
<feature type="non-terminal residue" evidence="2">
    <location>
        <position position="1489"/>
    </location>
</feature>
<dbReference type="InterPro" id="IPR052609">
    <property type="entry name" value="Ribosome_Biogenesis_Reg"/>
</dbReference>
<dbReference type="PANTHER" id="PTHR15682:SF2">
    <property type="entry name" value="UNHEALTHY RIBOSOME BIOGENESIS PROTEIN 2 HOMOLOG"/>
    <property type="match status" value="1"/>
</dbReference>
<name>Q4RKS1_TETNG</name>
<gene>
    <name evidence="2" type="ORF">GSTENG00032811001</name>
</gene>
<dbReference type="Pfam" id="PF10441">
    <property type="entry name" value="Urb2"/>
    <property type="match status" value="1"/>
</dbReference>
<dbReference type="GO" id="GO:0005730">
    <property type="term" value="C:nucleolus"/>
    <property type="evidence" value="ECO:0007669"/>
    <property type="project" value="TreeGrafter"/>
</dbReference>
<protein>
    <submittedName>
        <fullName evidence="2">Chromosome 5 SCAF15026, whole genome shotgun sequence</fullName>
    </submittedName>
</protein>
<accession>Q4RKS1</accession>
<reference evidence="2" key="1">
    <citation type="journal article" date="2004" name="Nature">
        <title>Genome duplication in the teleost fish Tetraodon nigroviridis reveals the early vertebrate proto-karyotype.</title>
        <authorList>
            <person name="Jaillon O."/>
            <person name="Aury J.-M."/>
            <person name="Brunet F."/>
            <person name="Petit J.-L."/>
            <person name="Stange-Thomann N."/>
            <person name="Mauceli E."/>
            <person name="Bouneau L."/>
            <person name="Fischer C."/>
            <person name="Ozouf-Costaz C."/>
            <person name="Bernot A."/>
            <person name="Nicaud S."/>
            <person name="Jaffe D."/>
            <person name="Fisher S."/>
            <person name="Lutfalla G."/>
            <person name="Dossat C."/>
            <person name="Segurens B."/>
            <person name="Dasilva C."/>
            <person name="Salanoubat M."/>
            <person name="Levy M."/>
            <person name="Boudet N."/>
            <person name="Castellano S."/>
            <person name="Anthouard V."/>
            <person name="Jubin C."/>
            <person name="Castelli V."/>
            <person name="Katinka M."/>
            <person name="Vacherie B."/>
            <person name="Biemont C."/>
            <person name="Skalli Z."/>
            <person name="Cattolico L."/>
            <person name="Poulain J."/>
            <person name="De Berardinis V."/>
            <person name="Cruaud C."/>
            <person name="Duprat S."/>
            <person name="Brottier P."/>
            <person name="Coutanceau J.-P."/>
            <person name="Gouzy J."/>
            <person name="Parra G."/>
            <person name="Lardier G."/>
            <person name="Chapple C."/>
            <person name="McKernan K.J."/>
            <person name="McEwan P."/>
            <person name="Bosak S."/>
            <person name="Kellis M."/>
            <person name="Volff J.-N."/>
            <person name="Guigo R."/>
            <person name="Zody M.C."/>
            <person name="Mesirov J."/>
            <person name="Lindblad-Toh K."/>
            <person name="Birren B."/>
            <person name="Nusbaum C."/>
            <person name="Kahn D."/>
            <person name="Robinson-Rechavi M."/>
            <person name="Laudet V."/>
            <person name="Schachter V."/>
            <person name="Quetier F."/>
            <person name="Saurin W."/>
            <person name="Scarpelli C."/>
            <person name="Wincker P."/>
            <person name="Lander E.S."/>
            <person name="Weissenbach J."/>
            <person name="Roest Crollius H."/>
        </authorList>
    </citation>
    <scope>NUCLEOTIDE SEQUENCE [LARGE SCALE GENOMIC DNA]</scope>
</reference>
<feature type="domain" description="Nucleolar 27S pre-rRNA processing Urb2/Npa2 C-terminal" evidence="1">
    <location>
        <begin position="1286"/>
        <end position="1480"/>
    </location>
</feature>